<reference evidence="2 3" key="1">
    <citation type="submission" date="2017-04" db="EMBL/GenBank/DDBJ databases">
        <authorList>
            <person name="Afonso C.L."/>
            <person name="Miller P.J."/>
            <person name="Scott M.A."/>
            <person name="Spackman E."/>
            <person name="Goraichik I."/>
            <person name="Dimitrov K.M."/>
            <person name="Suarez D.L."/>
            <person name="Swayne D.E."/>
        </authorList>
    </citation>
    <scope>NUCLEOTIDE SEQUENCE [LARGE SCALE GENOMIC DNA]</scope>
</reference>
<dbReference type="PANTHER" id="PTHR15682:SF2">
    <property type="entry name" value="UNHEALTHY RIBOSOME BIOGENESIS PROTEIN 2 HOMOLOG"/>
    <property type="match status" value="1"/>
</dbReference>
<protein>
    <submittedName>
        <fullName evidence="2">Similar to Saccharomyces cerevisiae YJR041C URB2 Nucleolar protein required for normal metabolism of the rRNA primary transcript, proposed to be involved in ribosome biogenesis</fullName>
    </submittedName>
</protein>
<evidence type="ECO:0000259" key="1">
    <source>
        <dbReference type="Pfam" id="PF10441"/>
    </source>
</evidence>
<dbReference type="GO" id="GO:0005730">
    <property type="term" value="C:nucleolus"/>
    <property type="evidence" value="ECO:0007669"/>
    <property type="project" value="TreeGrafter"/>
</dbReference>
<dbReference type="STRING" id="1789683.A0A1X7R6W2"/>
<sequence>MNFPTSAEEITKLLRAKDTSPDEICDIISKFHKLDFYFPNKEVFVLELIQDRWNDQKKTEFKNSYQIWNAFNNMWFEVNDDVILKKLFKKLKFTTLLEHILSSSNVDATQMAIAVSRTCKLINATSTVEITFEHSCSILSNTILLVLKTDESIFDDEKRNVLIQEIITLIGFDNLPEINHKLSILFCNELLLSILKYLVYCNENNTLQANHNMTNKFSTYLGKYLFGRDINPLLLLDKFFHRNKDLLDGNVVTVLFEEANKYIAKNDFKKLETIFENIVAVQPSVVVKLLQLLSSTKKTMSHDFLEKLFLQTLDNASSTKTYDSTFWLLLGNILELDLEIGIQKSPILLSLIEEQRISQSDNEHILDVWKKFLNCYINAREYPQFLKIFEKYCYENNTVLNSCIYLNDPKVIQEIIKNIATLSVSQLKDTFTEMVTKLMSQEANKVTISISKIYLKSLPLISYIILPDLKDTLSQLFTYTDSNAKEMWEIKYLIMQIYDDIIPDEVISDVTDTEVTRIFKMDNILSKDQLFFILKLREYKDFDISETEAKLIHYLENIDDLTKRETLKELFVNWSSLINNLFSKETILKLINILISESCISILDSLFENDDIFEENTVMNNLVFSLTSKNSINKAIPYIIQIPLECLNKNIRVSLINNITTKNTICDADLKLLDHLLSSPTFKSQIENDFDTLLKIMEYPKHATTNMESEVNLIFQKVLKNHISQSKERISRDFLQLLEEKISIGINNEQFFEAYFTMAVLFVKSSSYTDQDKLVNIFVDKSIEWISKFSDKNDDSHIAFVSRNLYDGLKDIDISKKTSSRIASFIRGMTKDFNMATKQMNKSTLPLFLLHTISFDERLEILYAQYLILRDSGISKNELLPAINNIVIRRSVLNENEFNNALISTIISLSDETSNTTRCAILELLQIQMININKENILGSKLFVKFISEVFSNIAQLQENSQEILDICNLICDLQVSKSWIFSQYGIEILFPFCLRVTLLQGIDKSHKDSIFIASTKIISNILNFSRIKVSNRNNLVNSLLCEYLELICSSRKHGLSTESAIAFSRLVVNYCEPSNASSTNTRNNNKLSSNTSTFKKTVRKYIPALLIKHVYLCISGTFEDNIRKCITPAIYAILDLISQNELNMINRVLDNSGRQYFKVLYADYKRLGKWHES</sequence>
<dbReference type="Pfam" id="PF10441">
    <property type="entry name" value="Urb2"/>
    <property type="match status" value="1"/>
</dbReference>
<organism evidence="2 3">
    <name type="scientific">Maudiozyma saulgeensis</name>
    <dbReference type="NCBI Taxonomy" id="1789683"/>
    <lineage>
        <taxon>Eukaryota</taxon>
        <taxon>Fungi</taxon>
        <taxon>Dikarya</taxon>
        <taxon>Ascomycota</taxon>
        <taxon>Saccharomycotina</taxon>
        <taxon>Saccharomycetes</taxon>
        <taxon>Saccharomycetales</taxon>
        <taxon>Saccharomycetaceae</taxon>
        <taxon>Maudiozyma</taxon>
    </lineage>
</organism>
<evidence type="ECO:0000313" key="2">
    <source>
        <dbReference type="EMBL" id="SMN21180.1"/>
    </source>
</evidence>
<evidence type="ECO:0000313" key="3">
    <source>
        <dbReference type="Proteomes" id="UP000196158"/>
    </source>
</evidence>
<dbReference type="AlphaFoldDB" id="A0A1X7R6W2"/>
<proteinExistence type="predicted"/>
<dbReference type="GO" id="GO:0042254">
    <property type="term" value="P:ribosome biogenesis"/>
    <property type="evidence" value="ECO:0007669"/>
    <property type="project" value="TreeGrafter"/>
</dbReference>
<dbReference type="OrthoDB" id="160374at2759"/>
<dbReference type="Proteomes" id="UP000196158">
    <property type="component" value="Unassembled WGS sequence"/>
</dbReference>
<gene>
    <name evidence="2" type="ORF">KASA_0L02200G</name>
</gene>
<name>A0A1X7R6W2_9SACH</name>
<dbReference type="InterPro" id="IPR018849">
    <property type="entry name" value="Urb2/Npa2_C"/>
</dbReference>
<accession>A0A1X7R6W2</accession>
<keyword evidence="3" id="KW-1185">Reference proteome</keyword>
<feature type="domain" description="Nucleolar 27S pre-rRNA processing Urb2/Npa2 C-terminal" evidence="1">
    <location>
        <begin position="967"/>
        <end position="1173"/>
    </location>
</feature>
<dbReference type="PANTHER" id="PTHR15682">
    <property type="entry name" value="UNHEALTHY RIBOSOME BIOGENESIS PROTEIN 2 HOMOLOG"/>
    <property type="match status" value="1"/>
</dbReference>
<dbReference type="EMBL" id="FXLY01000007">
    <property type="protein sequence ID" value="SMN21180.1"/>
    <property type="molecule type" value="Genomic_DNA"/>
</dbReference>
<dbReference type="InterPro" id="IPR052609">
    <property type="entry name" value="Ribosome_Biogenesis_Reg"/>
</dbReference>